<dbReference type="PATRIC" id="fig|1122985.7.peg.2912"/>
<evidence type="ECO:0000313" key="2">
    <source>
        <dbReference type="Proteomes" id="UP000027442"/>
    </source>
</evidence>
<dbReference type="EMBL" id="JNGW01000121">
    <property type="protein sequence ID" value="KDR51104.1"/>
    <property type="molecule type" value="Genomic_DNA"/>
</dbReference>
<name>A0A069QGG6_HOYLO</name>
<protein>
    <submittedName>
        <fullName evidence="1">Uncharacterized protein</fullName>
    </submittedName>
</protein>
<reference evidence="1 2" key="1">
    <citation type="submission" date="2013-08" db="EMBL/GenBank/DDBJ databases">
        <authorList>
            <person name="Weinstock G."/>
            <person name="Sodergren E."/>
            <person name="Wylie T."/>
            <person name="Fulton L."/>
            <person name="Fulton R."/>
            <person name="Fronick C."/>
            <person name="O'Laughlin M."/>
            <person name="Godfrey J."/>
            <person name="Miner T."/>
            <person name="Herter B."/>
            <person name="Appelbaum E."/>
            <person name="Cordes M."/>
            <person name="Lek S."/>
            <person name="Wollam A."/>
            <person name="Pepin K.H."/>
            <person name="Palsikar V.B."/>
            <person name="Mitreva M."/>
            <person name="Wilson R.K."/>
        </authorList>
    </citation>
    <scope>NUCLEOTIDE SEQUENCE [LARGE SCALE GENOMIC DNA]</scope>
    <source>
        <strain evidence="1 2">ATCC 15930</strain>
    </source>
</reference>
<keyword evidence="2" id="KW-1185">Reference proteome</keyword>
<evidence type="ECO:0000313" key="1">
    <source>
        <dbReference type="EMBL" id="KDR51104.1"/>
    </source>
</evidence>
<proteinExistence type="predicted"/>
<dbReference type="Proteomes" id="UP000027442">
    <property type="component" value="Unassembled WGS sequence"/>
</dbReference>
<accession>A0A069QGG6</accession>
<gene>
    <name evidence="1" type="ORF">HMPREF1991_02816</name>
</gene>
<dbReference type="HOGENOM" id="CLU_3046571_0_0_10"/>
<dbReference type="AlphaFoldDB" id="A0A069QGG6"/>
<comment type="caution">
    <text evidence="1">The sequence shown here is derived from an EMBL/GenBank/DDBJ whole genome shotgun (WGS) entry which is preliminary data.</text>
</comment>
<organism evidence="1 2">
    <name type="scientific">Hoylesella loescheii DSM 19665 = JCM 12249 = ATCC 15930</name>
    <dbReference type="NCBI Taxonomy" id="1122985"/>
    <lineage>
        <taxon>Bacteria</taxon>
        <taxon>Pseudomonadati</taxon>
        <taxon>Bacteroidota</taxon>
        <taxon>Bacteroidia</taxon>
        <taxon>Bacteroidales</taxon>
        <taxon>Prevotellaceae</taxon>
        <taxon>Hoylesella</taxon>
    </lineage>
</organism>
<sequence>MTGLFHKGQRKECVCHKMATEVPEAVGFLVCEPFSLRVLSQAISSLAFNVRRRR</sequence>